<sequence length="89" mass="9638">MKRKIMFIILLTQVHTFHSLPDSGQACCISLSCKKGNFLAALFVLLVRANARGEIAQPSAELENFGGPAAIDEFGSLYKYTVAGALSIY</sequence>
<protein>
    <submittedName>
        <fullName evidence="1">Uncharacterized protein</fullName>
    </submittedName>
</protein>
<evidence type="ECO:0000313" key="1">
    <source>
        <dbReference type="EMBL" id="PAD79278.1"/>
    </source>
</evidence>
<dbReference type="AlphaFoldDB" id="A0A268F1L3"/>
<organism evidence="1 2">
    <name type="scientific">Paenibacillus campinasensis</name>
    <dbReference type="NCBI Taxonomy" id="66347"/>
    <lineage>
        <taxon>Bacteria</taxon>
        <taxon>Bacillati</taxon>
        <taxon>Bacillota</taxon>
        <taxon>Bacilli</taxon>
        <taxon>Bacillales</taxon>
        <taxon>Paenibacillaceae</taxon>
        <taxon>Paenibacillus</taxon>
    </lineage>
</organism>
<comment type="caution">
    <text evidence="1">The sequence shown here is derived from an EMBL/GenBank/DDBJ whole genome shotgun (WGS) entry which is preliminary data.</text>
</comment>
<name>A0A268F1L3_9BACL</name>
<accession>A0A268F1L3</accession>
<reference evidence="1 2" key="1">
    <citation type="submission" date="2017-07" db="EMBL/GenBank/DDBJ databases">
        <title>Isolation and whole genome analysis of endospore-forming bacteria from heroin.</title>
        <authorList>
            <person name="Kalinowski J."/>
            <person name="Ahrens B."/>
            <person name="Al-Dilaimi A."/>
            <person name="Winkler A."/>
            <person name="Wibberg D."/>
            <person name="Schleenbecker U."/>
            <person name="Ruckert C."/>
            <person name="Wolfel R."/>
            <person name="Grass G."/>
        </authorList>
    </citation>
    <scope>NUCLEOTIDE SEQUENCE [LARGE SCALE GENOMIC DNA]</scope>
    <source>
        <strain evidence="1 2">7537-G1</strain>
    </source>
</reference>
<dbReference type="Proteomes" id="UP000215596">
    <property type="component" value="Unassembled WGS sequence"/>
</dbReference>
<gene>
    <name evidence="1" type="ORF">CHH67_04925</name>
</gene>
<evidence type="ECO:0000313" key="2">
    <source>
        <dbReference type="Proteomes" id="UP000215596"/>
    </source>
</evidence>
<proteinExistence type="predicted"/>
<dbReference type="EMBL" id="NPBY01000013">
    <property type="protein sequence ID" value="PAD79278.1"/>
    <property type="molecule type" value="Genomic_DNA"/>
</dbReference>
<dbReference type="PROSITE" id="PS51257">
    <property type="entry name" value="PROKAR_LIPOPROTEIN"/>
    <property type="match status" value="1"/>
</dbReference>